<dbReference type="GO" id="GO:0003677">
    <property type="term" value="F:DNA binding"/>
    <property type="evidence" value="ECO:0007669"/>
    <property type="project" value="UniProtKB-KW"/>
</dbReference>
<dbReference type="Proteomes" id="UP000661163">
    <property type="component" value="Unassembled WGS sequence"/>
</dbReference>
<reference evidence="5 6" key="1">
    <citation type="submission" date="2019-12" db="EMBL/GenBank/DDBJ databases">
        <title>Rhizobium genotypes associated with high levels of biological nitrogen fixation by grain legumes in a temperate-maritime cropping system.</title>
        <authorList>
            <person name="Maluk M."/>
            <person name="Francesc Ferrando Molina F."/>
            <person name="Lopez Del Egido L."/>
            <person name="Lafos M."/>
            <person name="Langarica-Fuentes A."/>
            <person name="Gebre Yohannes G."/>
            <person name="Young M.W."/>
            <person name="Martin P."/>
            <person name="Gantlett R."/>
            <person name="Kenicer G."/>
            <person name="Hawes C."/>
            <person name="Begg G.S."/>
            <person name="Quilliam R.S."/>
            <person name="Squire G.R."/>
            <person name="Poole P.S."/>
            <person name="Young P.W."/>
            <person name="Iannetta P.M."/>
            <person name="James E.K."/>
        </authorList>
    </citation>
    <scope>NUCLEOTIDE SEQUENCE [LARGE SCALE GENOMIC DNA]</scope>
    <source>
        <strain evidence="5 6">JHI985</strain>
    </source>
</reference>
<dbReference type="InterPro" id="IPR044946">
    <property type="entry name" value="Restrct_endonuc_typeI_TRD_sf"/>
</dbReference>
<protein>
    <recommendedName>
        <fullName evidence="4">Type I restriction modification DNA specificity domain-containing protein</fullName>
    </recommendedName>
</protein>
<keyword evidence="3" id="KW-0238">DNA-binding</keyword>
<dbReference type="InterPro" id="IPR000055">
    <property type="entry name" value="Restrct_endonuc_typeI_TRD"/>
</dbReference>
<feature type="domain" description="Type I restriction modification DNA specificity" evidence="4">
    <location>
        <begin position="28"/>
        <end position="168"/>
    </location>
</feature>
<evidence type="ECO:0000256" key="2">
    <source>
        <dbReference type="ARBA" id="ARBA00022747"/>
    </source>
</evidence>
<accession>A0AAE4YVJ9</accession>
<organism evidence="5 6">
    <name type="scientific">Rhizobium ruizarguesonis</name>
    <dbReference type="NCBI Taxonomy" id="2081791"/>
    <lineage>
        <taxon>Bacteria</taxon>
        <taxon>Pseudomonadati</taxon>
        <taxon>Pseudomonadota</taxon>
        <taxon>Alphaproteobacteria</taxon>
        <taxon>Hyphomicrobiales</taxon>
        <taxon>Rhizobiaceae</taxon>
        <taxon>Rhizobium/Agrobacterium group</taxon>
        <taxon>Rhizobium</taxon>
    </lineage>
</organism>
<evidence type="ECO:0000256" key="1">
    <source>
        <dbReference type="ARBA" id="ARBA00010923"/>
    </source>
</evidence>
<dbReference type="Gene3D" id="3.90.220.20">
    <property type="entry name" value="DNA methylase specificity domains"/>
    <property type="match status" value="3"/>
</dbReference>
<evidence type="ECO:0000313" key="6">
    <source>
        <dbReference type="Proteomes" id="UP000661163"/>
    </source>
</evidence>
<comment type="similarity">
    <text evidence="1">Belongs to the type-I restriction system S methylase family.</text>
</comment>
<dbReference type="PANTHER" id="PTHR30408:SF12">
    <property type="entry name" value="TYPE I RESTRICTION ENZYME MJAVIII SPECIFICITY SUBUNIT"/>
    <property type="match status" value="1"/>
</dbReference>
<gene>
    <name evidence="5" type="ORF">GR217_30250</name>
</gene>
<comment type="caution">
    <text evidence="5">The sequence shown here is derived from an EMBL/GenBank/DDBJ whole genome shotgun (WGS) entry which is preliminary data.</text>
</comment>
<keyword evidence="2" id="KW-0680">Restriction system</keyword>
<name>A0AAE4YVJ9_9HYPH</name>
<sequence length="596" mass="66698">MVWMTVQLSKVLSLDIDAVPVNPTASYKMAGVYSFGRGLFTRGPLSGAETTYKHFHRLTSGMVVLSQLKAWEGAIAIVGEEHVGCFLSTQFPTFKCNQDIACAEYIGWFLRYPSVWEQLRLEARGMGARRDTVSPEKFLSLKIPLPPLDEQKAIARQLGKVQAKLKEREAELAAVECDANAMLSNAFREITDGVEYLPLCEVAPLVRREIKIDPKAHYTEIGVRSFYKGIFHRRTMPGSEFSWQKLSRIHEGDLVFSNLMAWEEAIAVAGPNDAMCVGNHRMLTCAVKPGLAEPNFLFHYFQTPEGFGKILDSSPGSIARNKTLSSKKLPFITVPVPDVALQKRFARLRAYVDQVRAIRGSTARDVEALVPAMLHEIFDRRATEIKTASAISEATVVEFPSKQASIDAPFKEAVLVGAIVKAFHEDNGQPIGNFRLQKAVYFARRQMGESALDRDYLRKAAGPYNPKMRYSGGIKIATDKNWIQRATGKYGEGNALGDSAAEMDEWIERYHFNPVTAWVRDRFKYKSNDLWEALATIDYAMLALVHEGTRPTPAAILSYIDADDEWRPKIEKLRLTEASIQNVMVELEGLFVDTGG</sequence>
<evidence type="ECO:0000313" key="5">
    <source>
        <dbReference type="EMBL" id="NEI51925.1"/>
    </source>
</evidence>
<dbReference type="Pfam" id="PF01420">
    <property type="entry name" value="Methylase_S"/>
    <property type="match status" value="1"/>
</dbReference>
<dbReference type="AlphaFoldDB" id="A0AAE4YVJ9"/>
<dbReference type="GO" id="GO:0009307">
    <property type="term" value="P:DNA restriction-modification system"/>
    <property type="evidence" value="ECO:0007669"/>
    <property type="project" value="UniProtKB-KW"/>
</dbReference>
<dbReference type="InterPro" id="IPR052021">
    <property type="entry name" value="Type-I_RS_S_subunit"/>
</dbReference>
<dbReference type="PANTHER" id="PTHR30408">
    <property type="entry name" value="TYPE-1 RESTRICTION ENZYME ECOKI SPECIFICITY PROTEIN"/>
    <property type="match status" value="1"/>
</dbReference>
<evidence type="ECO:0000259" key="4">
    <source>
        <dbReference type="Pfam" id="PF01420"/>
    </source>
</evidence>
<dbReference type="EMBL" id="WUFC01000033">
    <property type="protein sequence ID" value="NEI51925.1"/>
    <property type="molecule type" value="Genomic_DNA"/>
</dbReference>
<evidence type="ECO:0000256" key="3">
    <source>
        <dbReference type="ARBA" id="ARBA00023125"/>
    </source>
</evidence>
<proteinExistence type="inferred from homology"/>
<dbReference type="SUPFAM" id="SSF116734">
    <property type="entry name" value="DNA methylase specificity domain"/>
    <property type="match status" value="2"/>
</dbReference>